<feature type="domain" description="DUF3730" evidence="1">
    <location>
        <begin position="538"/>
        <end position="762"/>
    </location>
</feature>
<dbReference type="EMBL" id="LFYR01002101">
    <property type="protein sequence ID" value="KMZ57219.1"/>
    <property type="molecule type" value="Genomic_DNA"/>
</dbReference>
<keyword evidence="3" id="KW-1185">Reference proteome</keyword>
<dbReference type="InterPro" id="IPR045163">
    <property type="entry name" value="Focadhesin/RST1"/>
</dbReference>
<evidence type="ECO:0000313" key="3">
    <source>
        <dbReference type="Proteomes" id="UP000036987"/>
    </source>
</evidence>
<dbReference type="PANTHER" id="PTHR16212">
    <property type="entry name" value="FOCADHESIN FAMILY MEMBER"/>
    <property type="match status" value="1"/>
</dbReference>
<dbReference type="OrthoDB" id="6125419at2759"/>
<feature type="domain" description="DUF3730" evidence="1">
    <location>
        <begin position="88"/>
        <end position="353"/>
    </location>
</feature>
<accession>A0A0K9NKC7</accession>
<reference evidence="3" key="1">
    <citation type="journal article" date="2016" name="Nature">
        <title>The genome of the seagrass Zostera marina reveals angiosperm adaptation to the sea.</title>
        <authorList>
            <person name="Olsen J.L."/>
            <person name="Rouze P."/>
            <person name="Verhelst B."/>
            <person name="Lin Y.-C."/>
            <person name="Bayer T."/>
            <person name="Collen J."/>
            <person name="Dattolo E."/>
            <person name="De Paoli E."/>
            <person name="Dittami S."/>
            <person name="Maumus F."/>
            <person name="Michel G."/>
            <person name="Kersting A."/>
            <person name="Lauritano C."/>
            <person name="Lohaus R."/>
            <person name="Toepel M."/>
            <person name="Tonon T."/>
            <person name="Vanneste K."/>
            <person name="Amirebrahimi M."/>
            <person name="Brakel J."/>
            <person name="Bostroem C."/>
            <person name="Chovatia M."/>
            <person name="Grimwood J."/>
            <person name="Jenkins J.W."/>
            <person name="Jueterbock A."/>
            <person name="Mraz A."/>
            <person name="Stam W.T."/>
            <person name="Tice H."/>
            <person name="Bornberg-Bauer E."/>
            <person name="Green P.J."/>
            <person name="Pearson G.A."/>
            <person name="Procaccini G."/>
            <person name="Duarte C.M."/>
            <person name="Schmutz J."/>
            <person name="Reusch T.B.H."/>
            <person name="Van de Peer Y."/>
        </authorList>
    </citation>
    <scope>NUCLEOTIDE SEQUENCE [LARGE SCALE GENOMIC DNA]</scope>
    <source>
        <strain evidence="3">cv. Finnish</strain>
    </source>
</reference>
<name>A0A0K9NKC7_ZOSMR</name>
<gene>
    <name evidence="2" type="ORF">ZOSMA_88G00380</name>
</gene>
<dbReference type="PANTHER" id="PTHR16212:SF4">
    <property type="entry name" value="FOCADHESIN"/>
    <property type="match status" value="1"/>
</dbReference>
<comment type="caution">
    <text evidence="2">The sequence shown here is derived from an EMBL/GenBank/DDBJ whole genome shotgun (WGS) entry which is preliminary data.</text>
</comment>
<dbReference type="Proteomes" id="UP000036987">
    <property type="component" value="Unassembled WGS sequence"/>
</dbReference>
<evidence type="ECO:0000313" key="2">
    <source>
        <dbReference type="EMBL" id="KMZ57219.1"/>
    </source>
</evidence>
<proteinExistence type="predicted"/>
<dbReference type="SUPFAM" id="SSF48371">
    <property type="entry name" value="ARM repeat"/>
    <property type="match status" value="1"/>
</dbReference>
<protein>
    <submittedName>
        <fullName evidence="2">ARM repeat superfamily protein</fullName>
    </submittedName>
</protein>
<evidence type="ECO:0000259" key="1">
    <source>
        <dbReference type="Pfam" id="PF12530"/>
    </source>
</evidence>
<dbReference type="AlphaFoldDB" id="A0A0K9NKC7"/>
<dbReference type="GO" id="GO:0060147">
    <property type="term" value="P:regulation of post-transcriptional gene silencing"/>
    <property type="evidence" value="ECO:0007669"/>
    <property type="project" value="InterPro"/>
</dbReference>
<dbReference type="Pfam" id="PF12530">
    <property type="entry name" value="DUF3730"/>
    <property type="match status" value="2"/>
</dbReference>
<dbReference type="InterPro" id="IPR022542">
    <property type="entry name" value="FOCAD/RST1_DUF3730"/>
</dbReference>
<sequence length="841" mass="94924">MVGSSPYTNLLEKTRLPNPTFQRFAVVSIFQKLKSFQSHIDGGLDTDSGRNAVSRCLTSISPSVVDQSVRELCNLVVSGSLSVSRVIIELQSALDACPPEFVDVFVKAIGFVCRHDFQNNRNYSISSLFHPFVKLLSCRPEVCDELKHQVLLFIAQCIEHGVSVVFNFLQPFLMFTILKSTSSVHLALFSRDLISSIAALSCSLPNHAISIIRILIRCLHFSPNGNEKEFKYLLNSTHYLVDAFIIVTNKLDKTKELGTDSKKCCMELLEIIFKICSDLHKSYIGGDVVADLSKSLLLACKKLGWEYFPDLVLVVLSSSIVLTQLEFEHEQLSLLKLLVFLMEWKNETCVTRGEMFRFFVEESLLVLPVTNLLLSPSKSVKATAIYLLSMLERPILDMLVAPEKVQFSPIDVAGLNKTISIIRRLLHHLWFPDQCSKSSLYFLEMSSDKELLLSGKNDNLTSWIYQLKEYSILHIDSFEFKRNFGSLGSLLPGIPSLLCTIMSSLVTHPKFGSCAVDSFSTICLMDPKVSLPLFLTLLFYCKIFCNSKNASEDLLIKLLEVLPSLASNSNLTPFVVQTILPMLHQNSNPVLYATAVRLLCKTWVVADQCFGTLQGILDPKALAEFISEKMISISIAHSLRDVCKHNPDRGVDLILSISSCIESKDSLLQALGLESLTYLCEADTIDFYTAWNVVIHHLLNYTTEHLVAHSLCILLRWGAMDAESYPEDSRNIIEILWKVGTLSDKIHGPVWLKARVAAFNSLVHYEVAFIQTNISNFKERNLEFFIHEVNCEVLRTVEQLETNIINFEHMTRRRLIKGRKNIVNKVEKLLNIFPRAILFPS</sequence>
<organism evidence="2 3">
    <name type="scientific">Zostera marina</name>
    <name type="common">Eelgrass</name>
    <dbReference type="NCBI Taxonomy" id="29655"/>
    <lineage>
        <taxon>Eukaryota</taxon>
        <taxon>Viridiplantae</taxon>
        <taxon>Streptophyta</taxon>
        <taxon>Embryophyta</taxon>
        <taxon>Tracheophyta</taxon>
        <taxon>Spermatophyta</taxon>
        <taxon>Magnoliopsida</taxon>
        <taxon>Liliopsida</taxon>
        <taxon>Zosteraceae</taxon>
        <taxon>Zostera</taxon>
    </lineage>
</organism>
<dbReference type="InterPro" id="IPR016024">
    <property type="entry name" value="ARM-type_fold"/>
</dbReference>
<feature type="non-terminal residue" evidence="2">
    <location>
        <position position="841"/>
    </location>
</feature>